<dbReference type="AlphaFoldDB" id="K0UHJ0"/>
<dbReference type="GO" id="GO:0016491">
    <property type="term" value="F:oxidoreductase activity"/>
    <property type="evidence" value="ECO:0007669"/>
    <property type="project" value="InterPro"/>
</dbReference>
<name>K0UHJ0_MYCVA</name>
<reference evidence="2 3" key="1">
    <citation type="journal article" date="2012" name="J. Bacteriol.">
        <title>Complete Genome Sequence of Mycobacterium vaccae Type Strain ATCC 25954.</title>
        <authorList>
            <person name="Ho Y.S."/>
            <person name="Adroub S.A."/>
            <person name="Abadi M."/>
            <person name="Al Alwan B."/>
            <person name="Alkhateeb R."/>
            <person name="Gao G."/>
            <person name="Ragab A."/>
            <person name="Ali S."/>
            <person name="van Soolingen D."/>
            <person name="Bitter W."/>
            <person name="Pain A."/>
            <person name="Abdallah A.M."/>
        </authorList>
    </citation>
    <scope>NUCLEOTIDE SEQUENCE [LARGE SCALE GENOMIC DNA]</scope>
    <source>
        <strain evidence="2 3">ATCC 25954</strain>
    </source>
</reference>
<dbReference type="Gene3D" id="3.40.109.10">
    <property type="entry name" value="NADH Oxidase"/>
    <property type="match status" value="1"/>
</dbReference>
<dbReference type="HOGENOM" id="CLU_1744391_0_0_11"/>
<protein>
    <submittedName>
        <fullName evidence="2">Oxidoreductase</fullName>
    </submittedName>
</protein>
<evidence type="ECO:0000313" key="2">
    <source>
        <dbReference type="EMBL" id="EJZ06732.1"/>
    </source>
</evidence>
<proteinExistence type="predicted"/>
<dbReference type="SUPFAM" id="SSF55469">
    <property type="entry name" value="FMN-dependent nitroreductase-like"/>
    <property type="match status" value="1"/>
</dbReference>
<dbReference type="InterPro" id="IPR000415">
    <property type="entry name" value="Nitroreductase-like"/>
</dbReference>
<accession>K0UHJ0</accession>
<dbReference type="PATRIC" id="fig|1194972.3.peg.4225"/>
<comment type="caution">
    <text evidence="2">The sequence shown here is derived from an EMBL/GenBank/DDBJ whole genome shotgun (WGS) entry which is preliminary data.</text>
</comment>
<dbReference type="RefSeq" id="WP_003931530.1">
    <property type="nucleotide sequence ID" value="NZ_JH814693.1"/>
</dbReference>
<feature type="non-terminal residue" evidence="2">
    <location>
        <position position="1"/>
    </location>
</feature>
<dbReference type="CDD" id="cd02136">
    <property type="entry name" value="PnbA_NfnB-like"/>
    <property type="match status" value="1"/>
</dbReference>
<sequence>GLPARFADRRRDSGAVIYGAMGIAREDRAARWLAQRRNWEFFGAPVAGVVCLHRDCGAVDALGVGMFLQTFLLALTERGVDSCVQVSIALYGDVVREQLGIPEELTILCGLSIGYEDPAFPANHVRLPRDPQAEHVTWVGPFPSGGDVG</sequence>
<dbReference type="eggNOG" id="COG0778">
    <property type="taxonomic scope" value="Bacteria"/>
</dbReference>
<dbReference type="Proteomes" id="UP000006072">
    <property type="component" value="Unassembled WGS sequence"/>
</dbReference>
<dbReference type="InterPro" id="IPR029479">
    <property type="entry name" value="Nitroreductase"/>
</dbReference>
<dbReference type="Pfam" id="PF00881">
    <property type="entry name" value="Nitroreductase"/>
    <property type="match status" value="1"/>
</dbReference>
<evidence type="ECO:0000259" key="1">
    <source>
        <dbReference type="Pfam" id="PF00881"/>
    </source>
</evidence>
<gene>
    <name evidence="2" type="ORF">MVAC_21188</name>
</gene>
<feature type="domain" description="Nitroreductase" evidence="1">
    <location>
        <begin position="58"/>
        <end position="115"/>
    </location>
</feature>
<organism evidence="2 3">
    <name type="scientific">Mycolicibacterium vaccae ATCC 25954</name>
    <dbReference type="NCBI Taxonomy" id="1194972"/>
    <lineage>
        <taxon>Bacteria</taxon>
        <taxon>Bacillati</taxon>
        <taxon>Actinomycetota</taxon>
        <taxon>Actinomycetes</taxon>
        <taxon>Mycobacteriales</taxon>
        <taxon>Mycobacteriaceae</taxon>
        <taxon>Mycolicibacterium</taxon>
    </lineage>
</organism>
<evidence type="ECO:0000313" key="3">
    <source>
        <dbReference type="Proteomes" id="UP000006072"/>
    </source>
</evidence>
<dbReference type="EMBL" id="ALQA01000054">
    <property type="protein sequence ID" value="EJZ06732.1"/>
    <property type="molecule type" value="Genomic_DNA"/>
</dbReference>
<keyword evidence="3" id="KW-1185">Reference proteome</keyword>